<evidence type="ECO:0000313" key="3">
    <source>
        <dbReference type="Proteomes" id="UP000699042"/>
    </source>
</evidence>
<feature type="region of interest" description="Disordered" evidence="1">
    <location>
        <begin position="1"/>
        <end position="21"/>
    </location>
</feature>
<protein>
    <submittedName>
        <fullName evidence="2">Uncharacterized protein</fullName>
    </submittedName>
</protein>
<sequence length="79" mass="8610">MIAIHDKHRQRPPLGSSKICKLQTPPTPSLLILLLLETSPALHVASSSSSPFLAWPCLASPRVTVPHLTLPPYLSYTLC</sequence>
<dbReference type="EMBL" id="JAESDN010000002">
    <property type="protein sequence ID" value="KAG7055399.1"/>
    <property type="molecule type" value="Genomic_DNA"/>
</dbReference>
<evidence type="ECO:0000256" key="1">
    <source>
        <dbReference type="SAM" id="MobiDB-lite"/>
    </source>
</evidence>
<feature type="compositionally biased region" description="Basic residues" evidence="1">
    <location>
        <begin position="1"/>
        <end position="11"/>
    </location>
</feature>
<organism evidence="2 3">
    <name type="scientific">Colletotrichum scovillei</name>
    <dbReference type="NCBI Taxonomy" id="1209932"/>
    <lineage>
        <taxon>Eukaryota</taxon>
        <taxon>Fungi</taxon>
        <taxon>Dikarya</taxon>
        <taxon>Ascomycota</taxon>
        <taxon>Pezizomycotina</taxon>
        <taxon>Sordariomycetes</taxon>
        <taxon>Hypocreomycetidae</taxon>
        <taxon>Glomerellales</taxon>
        <taxon>Glomerellaceae</taxon>
        <taxon>Colletotrichum</taxon>
        <taxon>Colletotrichum acutatum species complex</taxon>
    </lineage>
</organism>
<name>A0A9P7RGZ8_9PEZI</name>
<keyword evidence="3" id="KW-1185">Reference proteome</keyword>
<reference evidence="2" key="1">
    <citation type="submission" date="2021-05" db="EMBL/GenBank/DDBJ databases">
        <title>Comparative genomics of three Colletotrichum scovillei strains and genetic complementation revealed genes involved fungal growth and virulence on chili pepper.</title>
        <authorList>
            <person name="Hsieh D.-K."/>
            <person name="Chuang S.-C."/>
            <person name="Chen C.-Y."/>
            <person name="Chao Y.-T."/>
            <person name="Lu M.-Y.J."/>
            <person name="Lee M.-H."/>
            <person name="Shih M.-C."/>
        </authorList>
    </citation>
    <scope>NUCLEOTIDE SEQUENCE</scope>
    <source>
        <strain evidence="2">Coll-153</strain>
    </source>
</reference>
<comment type="caution">
    <text evidence="2">The sequence shown here is derived from an EMBL/GenBank/DDBJ whole genome shotgun (WGS) entry which is preliminary data.</text>
</comment>
<dbReference type="AlphaFoldDB" id="A0A9P7RGZ8"/>
<accession>A0A9P7RGZ8</accession>
<dbReference type="Proteomes" id="UP000699042">
    <property type="component" value="Unassembled WGS sequence"/>
</dbReference>
<proteinExistence type="predicted"/>
<gene>
    <name evidence="2" type="ORF">JMJ77_007859</name>
</gene>
<evidence type="ECO:0000313" key="2">
    <source>
        <dbReference type="EMBL" id="KAG7055399.1"/>
    </source>
</evidence>